<dbReference type="EMBL" id="FNIE01000014">
    <property type="protein sequence ID" value="SDO93293.1"/>
    <property type="molecule type" value="Genomic_DNA"/>
</dbReference>
<protein>
    <submittedName>
        <fullName evidence="2">Uncharacterized protein</fullName>
    </submittedName>
</protein>
<feature type="compositionally biased region" description="Basic and acidic residues" evidence="1">
    <location>
        <begin position="1"/>
        <end position="36"/>
    </location>
</feature>
<reference evidence="2 3" key="1">
    <citation type="submission" date="2016-10" db="EMBL/GenBank/DDBJ databases">
        <authorList>
            <person name="de Groot N.N."/>
        </authorList>
    </citation>
    <scope>NUCLEOTIDE SEQUENCE [LARGE SCALE GENOMIC DNA]</scope>
    <source>
        <strain evidence="2 3">CGMCC 4.2022</strain>
    </source>
</reference>
<dbReference type="Proteomes" id="UP000199341">
    <property type="component" value="Unassembled WGS sequence"/>
</dbReference>
<name>A0A1H0NKV0_9ACTN</name>
<dbReference type="RefSeq" id="WP_143031763.1">
    <property type="nucleotide sequence ID" value="NZ_FNIE01000014.1"/>
</dbReference>
<evidence type="ECO:0000313" key="2">
    <source>
        <dbReference type="EMBL" id="SDO93293.1"/>
    </source>
</evidence>
<keyword evidence="3" id="KW-1185">Reference proteome</keyword>
<dbReference type="AlphaFoldDB" id="A0A1H0NKV0"/>
<proteinExistence type="predicted"/>
<organism evidence="2 3">
    <name type="scientific">Actinacidiphila guanduensis</name>
    <dbReference type="NCBI Taxonomy" id="310781"/>
    <lineage>
        <taxon>Bacteria</taxon>
        <taxon>Bacillati</taxon>
        <taxon>Actinomycetota</taxon>
        <taxon>Actinomycetes</taxon>
        <taxon>Kitasatosporales</taxon>
        <taxon>Streptomycetaceae</taxon>
        <taxon>Actinacidiphila</taxon>
    </lineage>
</organism>
<evidence type="ECO:0000313" key="3">
    <source>
        <dbReference type="Proteomes" id="UP000199341"/>
    </source>
</evidence>
<dbReference type="OrthoDB" id="10009805at2"/>
<gene>
    <name evidence="2" type="ORF">SAMN05216259_114102</name>
</gene>
<sequence length="66" mass="7524">MTGHDEQHRKAREDHGNREHAEREETEQDEGRRVVDKSVPTPEGLTSPDETVDDAPAEPRQSKDYA</sequence>
<accession>A0A1H0NKV0</accession>
<feature type="region of interest" description="Disordered" evidence="1">
    <location>
        <begin position="1"/>
        <end position="66"/>
    </location>
</feature>
<evidence type="ECO:0000256" key="1">
    <source>
        <dbReference type="SAM" id="MobiDB-lite"/>
    </source>
</evidence>